<dbReference type="OrthoDB" id="9768177at2"/>
<evidence type="ECO:0008006" key="3">
    <source>
        <dbReference type="Google" id="ProtNLM"/>
    </source>
</evidence>
<dbReference type="RefSeq" id="WP_146786328.1">
    <property type="nucleotide sequence ID" value="NZ_CP042434.1"/>
</dbReference>
<dbReference type="AlphaFoldDB" id="A0A5B8VSB6"/>
<dbReference type="KEGG" id="agi:FSB73_19995"/>
<evidence type="ECO:0000313" key="2">
    <source>
        <dbReference type="Proteomes" id="UP000321291"/>
    </source>
</evidence>
<dbReference type="SUPFAM" id="SSF56935">
    <property type="entry name" value="Porins"/>
    <property type="match status" value="1"/>
</dbReference>
<organism evidence="1 2">
    <name type="scientific">Arachidicoccus ginsenosidivorans</name>
    <dbReference type="NCBI Taxonomy" id="496057"/>
    <lineage>
        <taxon>Bacteria</taxon>
        <taxon>Pseudomonadati</taxon>
        <taxon>Bacteroidota</taxon>
        <taxon>Chitinophagia</taxon>
        <taxon>Chitinophagales</taxon>
        <taxon>Chitinophagaceae</taxon>
        <taxon>Arachidicoccus</taxon>
    </lineage>
</organism>
<protein>
    <recommendedName>
        <fullName evidence="3">TonB-dependent receptor</fullName>
    </recommendedName>
</protein>
<name>A0A5B8VSB6_9BACT</name>
<sequence length="699" mass="79097">MGSKFNRITGNVKNDFKPFKFLSFSTNITYTQVKTSPGIAIGPITKIAFRDAPYARLANENGDALAVDANYRGSYTDTAGNGKLLNWKYFPLNDYTHTHYNNLEKSIRANLGAELTIMKGLVMNLKYQYEWQNSTDATFYDPSSFYVRDLVNRFSSIDPETGLVVYNLPNGGILHNVNSFVESKNYRGQFNLDKDIKQFKIDAIIGAEIRKIKTRSDEFTAYGYNENNLTSSGVNENIGYRSFLGNTMEYIDNSKSFTGLQNNYVSYFGNAAVSYLNKYIVSGSARRDASNLFGVNINDKWNPFWSAGLAWDINREKFFNLDFVDYLKLRTTLGVSGNVDQSKSAVTVISSIGVIMPNYLPSSMIAQYANPELGWEKVRTLNLGLDYAILNNTFAGSFEYYVKHGYNLFGPSIIDPTTGVNGSISRNIADMIGKGVDLSIKANLLKRKLSWTANINVNYYADKVSKYYLIRAGASTYIGRDNTIAPMEGAPLYSVGGYKWAGLDHETGNPIGYLNGVPSMAYDSIISQSDLSGVVYKGAATPKWYGSLGNIFTWKNFSLNFNLLYQFGHYFRKNITNYNQLVNGSLMGSEYADRWQAPGDEKHTNIPSFVYPVDNRRSTFYTMSELFVDRADIIRFQFLNLSYMLKSMNKNKIFKDIVFNININNIGILWTANKWDIDPQNQRSYKTPRTLSFKMNIHF</sequence>
<accession>A0A5B8VSB6</accession>
<keyword evidence="2" id="KW-1185">Reference proteome</keyword>
<dbReference type="EMBL" id="CP042434">
    <property type="protein sequence ID" value="QEC73606.1"/>
    <property type="molecule type" value="Genomic_DNA"/>
</dbReference>
<evidence type="ECO:0000313" key="1">
    <source>
        <dbReference type="EMBL" id="QEC73606.1"/>
    </source>
</evidence>
<dbReference type="Proteomes" id="UP000321291">
    <property type="component" value="Chromosome"/>
</dbReference>
<gene>
    <name evidence="1" type="ORF">FSB73_19995</name>
</gene>
<proteinExistence type="predicted"/>
<reference evidence="1 2" key="1">
    <citation type="journal article" date="2017" name="Int. J. Syst. Evol. Microbiol.">
        <title>Arachidicoccus ginsenosidivorans sp. nov., with ginsenoside-converting activity isolated from ginseng cultivating soil.</title>
        <authorList>
            <person name="Siddiqi M.Z."/>
            <person name="Aslam Z."/>
            <person name="Im W.T."/>
        </authorList>
    </citation>
    <scope>NUCLEOTIDE SEQUENCE [LARGE SCALE GENOMIC DNA]</scope>
    <source>
        <strain evidence="1 2">Gsoil 809</strain>
    </source>
</reference>